<dbReference type="PROSITE" id="PS00108">
    <property type="entry name" value="PROTEIN_KINASE_ST"/>
    <property type="match status" value="1"/>
</dbReference>
<feature type="signal peptide" evidence="18">
    <location>
        <begin position="1"/>
        <end position="20"/>
    </location>
</feature>
<evidence type="ECO:0000256" key="18">
    <source>
        <dbReference type="SAM" id="SignalP"/>
    </source>
</evidence>
<evidence type="ECO:0000259" key="21">
    <source>
        <dbReference type="PROSITE" id="PS50948"/>
    </source>
</evidence>
<evidence type="ECO:0000256" key="17">
    <source>
        <dbReference type="SAM" id="Phobius"/>
    </source>
</evidence>
<keyword evidence="3 15" id="KW-0723">Serine/threonine-protein kinase</keyword>
<dbReference type="PROSITE" id="PS50948">
    <property type="entry name" value="PAN"/>
    <property type="match status" value="1"/>
</dbReference>
<keyword evidence="4" id="KW-0245">EGF-like domain</keyword>
<reference evidence="23" key="1">
    <citation type="submission" date="2015-12" db="EMBL/GenBank/DDBJ databases">
        <title>Update maize B73 reference genome by single molecule sequencing technologies.</title>
        <authorList>
            <consortium name="Maize Genome Sequencing Project"/>
            <person name="Ware D."/>
        </authorList>
    </citation>
    <scope>NUCLEOTIDE SEQUENCE [LARGE SCALE GENOMIC DNA]</scope>
    <source>
        <strain evidence="23">cv. B73</strain>
    </source>
</reference>
<dbReference type="InterPro" id="IPR003609">
    <property type="entry name" value="Pan_app"/>
</dbReference>
<dbReference type="EnsemblPlants" id="Zm00001eb069550_T001">
    <property type="protein sequence ID" value="Zm00001eb069550_P001"/>
    <property type="gene ID" value="Zm00001eb069550"/>
</dbReference>
<evidence type="ECO:0000256" key="9">
    <source>
        <dbReference type="ARBA" id="ARBA00022840"/>
    </source>
</evidence>
<dbReference type="CDD" id="cd00028">
    <property type="entry name" value="B_lectin"/>
    <property type="match status" value="1"/>
</dbReference>
<evidence type="ECO:0000256" key="13">
    <source>
        <dbReference type="ARBA" id="ARBA00047899"/>
    </source>
</evidence>
<comment type="catalytic activity">
    <reaction evidence="13 15">
        <text>L-threonyl-[protein] + ATP = O-phospho-L-threonyl-[protein] + ADP + H(+)</text>
        <dbReference type="Rhea" id="RHEA:46608"/>
        <dbReference type="Rhea" id="RHEA-COMP:11060"/>
        <dbReference type="Rhea" id="RHEA-COMP:11605"/>
        <dbReference type="ChEBI" id="CHEBI:15378"/>
        <dbReference type="ChEBI" id="CHEBI:30013"/>
        <dbReference type="ChEBI" id="CHEBI:30616"/>
        <dbReference type="ChEBI" id="CHEBI:61977"/>
        <dbReference type="ChEBI" id="CHEBI:456216"/>
        <dbReference type="EC" id="2.7.11.1"/>
    </reaction>
</comment>
<dbReference type="InterPro" id="IPR024171">
    <property type="entry name" value="SRK-like_kinase"/>
</dbReference>
<feature type="binding site" evidence="16">
    <location>
        <position position="510"/>
    </location>
    <ligand>
        <name>ATP</name>
        <dbReference type="ChEBI" id="CHEBI:30616"/>
    </ligand>
</feature>
<reference evidence="22" key="3">
    <citation type="submission" date="2021-05" db="UniProtKB">
        <authorList>
            <consortium name="EnsemblPlants"/>
        </authorList>
    </citation>
    <scope>IDENTIFICATION</scope>
    <source>
        <strain evidence="22">cv. B73</strain>
    </source>
</reference>
<keyword evidence="2" id="KW-1003">Cell membrane</keyword>
<evidence type="ECO:0000256" key="8">
    <source>
        <dbReference type="ARBA" id="ARBA00022777"/>
    </source>
</evidence>
<feature type="transmembrane region" description="Helical" evidence="17">
    <location>
        <begin position="417"/>
        <end position="436"/>
    </location>
</feature>
<dbReference type="GO" id="GO:0051707">
    <property type="term" value="P:response to other organism"/>
    <property type="evidence" value="ECO:0007669"/>
    <property type="project" value="UniProtKB-ARBA"/>
</dbReference>
<evidence type="ECO:0000256" key="1">
    <source>
        <dbReference type="ARBA" id="ARBA00004251"/>
    </source>
</evidence>
<dbReference type="Pfam" id="PF08276">
    <property type="entry name" value="PAN_2"/>
    <property type="match status" value="1"/>
</dbReference>
<dbReference type="SMART" id="SM00108">
    <property type="entry name" value="B_lectin"/>
    <property type="match status" value="1"/>
</dbReference>
<evidence type="ECO:0000256" key="6">
    <source>
        <dbReference type="ARBA" id="ARBA00022729"/>
    </source>
</evidence>
<dbReference type="PIRSF" id="PIRSF000641">
    <property type="entry name" value="SRK"/>
    <property type="match status" value="1"/>
</dbReference>
<keyword evidence="5 15" id="KW-0808">Transferase</keyword>
<dbReference type="AlphaFoldDB" id="A0A804M9W6"/>
<dbReference type="GO" id="GO:0004674">
    <property type="term" value="F:protein serine/threonine kinase activity"/>
    <property type="evidence" value="ECO:0007669"/>
    <property type="project" value="UniProtKB-KW"/>
</dbReference>
<dbReference type="InterPro" id="IPR011009">
    <property type="entry name" value="Kinase-like_dom_sf"/>
</dbReference>
<dbReference type="InterPro" id="IPR036426">
    <property type="entry name" value="Bulb-type_lectin_dom_sf"/>
</dbReference>
<dbReference type="Gene3D" id="3.30.200.20">
    <property type="entry name" value="Phosphorylase Kinase, domain 1"/>
    <property type="match status" value="1"/>
</dbReference>
<keyword evidence="17" id="KW-0812">Transmembrane</keyword>
<dbReference type="Gramene" id="Zm00001eb069550_T001">
    <property type="protein sequence ID" value="Zm00001eb069550_P001"/>
    <property type="gene ID" value="Zm00001eb069550"/>
</dbReference>
<proteinExistence type="inferred from homology"/>
<evidence type="ECO:0000256" key="12">
    <source>
        <dbReference type="ARBA" id="ARBA00023180"/>
    </source>
</evidence>
<evidence type="ECO:0000256" key="14">
    <source>
        <dbReference type="ARBA" id="ARBA00048679"/>
    </source>
</evidence>
<evidence type="ECO:0000256" key="4">
    <source>
        <dbReference type="ARBA" id="ARBA00022536"/>
    </source>
</evidence>
<comment type="similarity">
    <text evidence="15">Belongs to the protein kinase superfamily. Ser/Thr protein kinase family.</text>
</comment>
<evidence type="ECO:0000256" key="15">
    <source>
        <dbReference type="PIRNR" id="PIRNR000641"/>
    </source>
</evidence>
<evidence type="ECO:0000256" key="11">
    <source>
        <dbReference type="ARBA" id="ARBA00023170"/>
    </source>
</evidence>
<comment type="catalytic activity">
    <reaction evidence="14 15">
        <text>L-seryl-[protein] + ATP = O-phospho-L-seryl-[protein] + ADP + H(+)</text>
        <dbReference type="Rhea" id="RHEA:17989"/>
        <dbReference type="Rhea" id="RHEA-COMP:9863"/>
        <dbReference type="Rhea" id="RHEA-COMP:11604"/>
        <dbReference type="ChEBI" id="CHEBI:15378"/>
        <dbReference type="ChEBI" id="CHEBI:29999"/>
        <dbReference type="ChEBI" id="CHEBI:30616"/>
        <dbReference type="ChEBI" id="CHEBI:83421"/>
        <dbReference type="ChEBI" id="CHEBI:456216"/>
        <dbReference type="EC" id="2.7.11.1"/>
    </reaction>
</comment>
<sequence length="798" mass="88898">MAMAYLPVFVFLFMVVLCQSDDRLTPAKPLLPNEVLISGGGVFALGFFSLKNSSRSYVGIWYNNIPERTYVWIANRDNPITTNVPGKLVFTNSSDLVLLDSTGRTIWTTTNNYTAGGGGETASILLDSGNLVIRLPNGTDIWESFSYPTDTIVPNVNFSLNVASSATLLVAWKGPDDPSSSDFSMGGDPSSGLQIIVWNGTQPYWRRAAWGGELVHGIFQNNTSFMMYQTVVDTGDGYYMQLTVPDGSPSIRLTLDYTGMSTFRRWNNNTSSWKIFSQFPYPSCDRYASCGPFGYCDDTVPVPACKCLDGFEPNGLDSSKGCRRKDELKCGDGDSFFTLPSMKTPDKFLYIKNRSLDQCAAECRDNCSCTAYAYANLQNVDTTIDTTRCLVSIMHSVIDAAVTLAFSKNKKSTTLKIVLPIMAGLILLITCTWLVFKPKDKHKSKKSQYTLQHSDASNRFENENLEFPSIALEDIIVATNDFSDFNMLGKGGFGKVYKAMLEGGKEVAVKRLSKGSTQGVEEFRNEVVLIAKLQHRNLVRLLDCCIHKDEKLLIYEYLPNKSLDAFLFDATRKSLLDWPSRFKIIKGVARGLLYLHQDSRLTIIHRDLKASNILLDTEMSPKISDFGMARIFGGNEQHANTTRVVGTYGYMSPEYAMEGSFSVKSDTYSFGVLLLEIVSGLKIGSPHLIMDYPNLIAYAWSLWEGGNARELVDSSVLVSCPLQEAVRCIHLGLLCVQDSPNARPLMSSIVFMLENETAPVPTPKRPVYFTTRNYETNQSDQYMRRSLNNMSITTLEGR</sequence>
<dbReference type="InterPro" id="IPR001245">
    <property type="entry name" value="Ser-Thr/Tyr_kinase_cat_dom"/>
</dbReference>
<evidence type="ECO:0000256" key="10">
    <source>
        <dbReference type="ARBA" id="ARBA00023157"/>
    </source>
</evidence>
<dbReference type="Proteomes" id="UP000007305">
    <property type="component" value="Chromosome 2"/>
</dbReference>
<dbReference type="SUPFAM" id="SSF56112">
    <property type="entry name" value="Protein kinase-like (PK-like)"/>
    <property type="match status" value="1"/>
</dbReference>
<evidence type="ECO:0000256" key="5">
    <source>
        <dbReference type="ARBA" id="ARBA00022679"/>
    </source>
</evidence>
<reference evidence="22" key="2">
    <citation type="submission" date="2019-07" db="EMBL/GenBank/DDBJ databases">
        <authorList>
            <person name="Seetharam A."/>
            <person name="Woodhouse M."/>
            <person name="Cannon E."/>
        </authorList>
    </citation>
    <scope>NUCLEOTIDE SEQUENCE [LARGE SCALE GENOMIC DNA]</scope>
    <source>
        <strain evidence="22">cv. B73</strain>
    </source>
</reference>
<dbReference type="CDD" id="cd01098">
    <property type="entry name" value="PAN_AP_plant"/>
    <property type="match status" value="1"/>
</dbReference>
<dbReference type="FunFam" id="3.30.200.20:FF:000402">
    <property type="entry name" value="Serine/threonine-protein kinase"/>
    <property type="match status" value="1"/>
</dbReference>
<dbReference type="GO" id="GO:0005524">
    <property type="term" value="F:ATP binding"/>
    <property type="evidence" value="ECO:0007669"/>
    <property type="project" value="UniProtKB-UniRule"/>
</dbReference>
<keyword evidence="8 15" id="KW-0418">Kinase</keyword>
<dbReference type="Pfam" id="PF07714">
    <property type="entry name" value="PK_Tyr_Ser-Thr"/>
    <property type="match status" value="1"/>
</dbReference>
<keyword evidence="7 15" id="KW-0547">Nucleotide-binding</keyword>
<keyword evidence="6 18" id="KW-0732">Signal</keyword>
<dbReference type="InterPro" id="IPR001480">
    <property type="entry name" value="Bulb-type_lectin_dom"/>
</dbReference>
<dbReference type="SUPFAM" id="SSF51110">
    <property type="entry name" value="alpha-D-mannose-specific plant lectins"/>
    <property type="match status" value="1"/>
</dbReference>
<dbReference type="PANTHER" id="PTHR27002">
    <property type="entry name" value="RECEPTOR-LIKE SERINE/THREONINE-PROTEIN KINASE SD1-8"/>
    <property type="match status" value="1"/>
</dbReference>
<dbReference type="FunFam" id="1.10.510.10:FF:000060">
    <property type="entry name" value="G-type lectin S-receptor-like serine/threonine-protein kinase"/>
    <property type="match status" value="1"/>
</dbReference>
<evidence type="ECO:0000259" key="20">
    <source>
        <dbReference type="PROSITE" id="PS50927"/>
    </source>
</evidence>
<dbReference type="CDD" id="cd14066">
    <property type="entry name" value="STKc_IRAK"/>
    <property type="match status" value="1"/>
</dbReference>
<feature type="domain" description="Bulb-type lectin" evidence="20">
    <location>
        <begin position="21"/>
        <end position="146"/>
    </location>
</feature>
<evidence type="ECO:0000256" key="7">
    <source>
        <dbReference type="ARBA" id="ARBA00022741"/>
    </source>
</evidence>
<dbReference type="InterPro" id="IPR000719">
    <property type="entry name" value="Prot_kinase_dom"/>
</dbReference>
<dbReference type="Pfam" id="PF01453">
    <property type="entry name" value="B_lectin"/>
    <property type="match status" value="1"/>
</dbReference>
<dbReference type="GO" id="GO:0005886">
    <property type="term" value="C:plasma membrane"/>
    <property type="evidence" value="ECO:0007669"/>
    <property type="project" value="UniProtKB-SubCell"/>
</dbReference>
<keyword evidence="17" id="KW-1133">Transmembrane helix</keyword>
<dbReference type="InParanoid" id="A0A804M9W6"/>
<dbReference type="Pfam" id="PF00954">
    <property type="entry name" value="S_locus_glycop"/>
    <property type="match status" value="1"/>
</dbReference>
<dbReference type="FunFam" id="2.90.10.10:FF:000014">
    <property type="entry name" value="Serine/threonine-protein kinase"/>
    <property type="match status" value="1"/>
</dbReference>
<organism evidence="22 23">
    <name type="scientific">Zea mays</name>
    <name type="common">Maize</name>
    <dbReference type="NCBI Taxonomy" id="4577"/>
    <lineage>
        <taxon>Eukaryota</taxon>
        <taxon>Viridiplantae</taxon>
        <taxon>Streptophyta</taxon>
        <taxon>Embryophyta</taxon>
        <taxon>Tracheophyta</taxon>
        <taxon>Spermatophyta</taxon>
        <taxon>Magnoliopsida</taxon>
        <taxon>Liliopsida</taxon>
        <taxon>Poales</taxon>
        <taxon>Poaceae</taxon>
        <taxon>PACMAD clade</taxon>
        <taxon>Panicoideae</taxon>
        <taxon>Andropogonodae</taxon>
        <taxon>Andropogoneae</taxon>
        <taxon>Tripsacinae</taxon>
        <taxon>Zea</taxon>
    </lineage>
</organism>
<dbReference type="PROSITE" id="PS00107">
    <property type="entry name" value="PROTEIN_KINASE_ATP"/>
    <property type="match status" value="1"/>
</dbReference>
<evidence type="ECO:0000259" key="19">
    <source>
        <dbReference type="PROSITE" id="PS50011"/>
    </source>
</evidence>
<evidence type="ECO:0000256" key="3">
    <source>
        <dbReference type="ARBA" id="ARBA00022527"/>
    </source>
</evidence>
<comment type="subcellular location">
    <subcellularLocation>
        <location evidence="1">Cell membrane</location>
        <topology evidence="1">Single-pass type I membrane protein</topology>
    </subcellularLocation>
</comment>
<dbReference type="PANTHER" id="PTHR27002:SF1045">
    <property type="entry name" value="RECEPTOR-LIKE SERINE_THREONINE-PROTEIN KINASE"/>
    <property type="match status" value="1"/>
</dbReference>
<evidence type="ECO:0000256" key="2">
    <source>
        <dbReference type="ARBA" id="ARBA00022475"/>
    </source>
</evidence>
<dbReference type="GO" id="GO:0048544">
    <property type="term" value="P:recognition of pollen"/>
    <property type="evidence" value="ECO:0007669"/>
    <property type="project" value="InterPro"/>
</dbReference>
<evidence type="ECO:0000313" key="23">
    <source>
        <dbReference type="Proteomes" id="UP000007305"/>
    </source>
</evidence>
<feature type="domain" description="Apple" evidence="21">
    <location>
        <begin position="330"/>
        <end position="413"/>
    </location>
</feature>
<dbReference type="InterPro" id="IPR008271">
    <property type="entry name" value="Ser/Thr_kinase_AS"/>
</dbReference>
<dbReference type="EC" id="2.7.11.1" evidence="15"/>
<dbReference type="InterPro" id="IPR017441">
    <property type="entry name" value="Protein_kinase_ATP_BS"/>
</dbReference>
<protein>
    <recommendedName>
        <fullName evidence="15">Receptor-like serine/threonine-protein kinase</fullName>
        <ecNumber evidence="15">2.7.11.1</ecNumber>
    </recommendedName>
</protein>
<keyword evidence="23" id="KW-1185">Reference proteome</keyword>
<keyword evidence="17" id="KW-0472">Membrane</keyword>
<dbReference type="PROSITE" id="PS50927">
    <property type="entry name" value="BULB_LECTIN"/>
    <property type="match status" value="1"/>
</dbReference>
<evidence type="ECO:0000256" key="16">
    <source>
        <dbReference type="PROSITE-ProRule" id="PRU10141"/>
    </source>
</evidence>
<keyword evidence="11" id="KW-0675">Receptor</keyword>
<keyword evidence="10" id="KW-1015">Disulfide bond</keyword>
<dbReference type="PROSITE" id="PS50011">
    <property type="entry name" value="PROTEIN_KINASE_DOM"/>
    <property type="match status" value="1"/>
</dbReference>
<dbReference type="Gene3D" id="2.90.10.10">
    <property type="entry name" value="Bulb-type lectin domain"/>
    <property type="match status" value="1"/>
</dbReference>
<evidence type="ECO:0000313" key="22">
    <source>
        <dbReference type="EnsemblPlants" id="Zm00001eb069550_P001"/>
    </source>
</evidence>
<keyword evidence="9 15" id="KW-0067">ATP-binding</keyword>
<dbReference type="InterPro" id="IPR000858">
    <property type="entry name" value="S_locus_glycoprot_dom"/>
</dbReference>
<feature type="domain" description="Protein kinase" evidence="19">
    <location>
        <begin position="482"/>
        <end position="758"/>
    </location>
</feature>
<feature type="chain" id="PRO_5032267315" description="Receptor-like serine/threonine-protein kinase" evidence="18">
    <location>
        <begin position="21"/>
        <end position="798"/>
    </location>
</feature>
<accession>A0A804M9W6</accession>
<dbReference type="SMART" id="SM00220">
    <property type="entry name" value="S_TKc"/>
    <property type="match status" value="1"/>
</dbReference>
<dbReference type="Gene3D" id="1.10.510.10">
    <property type="entry name" value="Transferase(Phosphotransferase) domain 1"/>
    <property type="match status" value="1"/>
</dbReference>
<name>A0A804M9W6_MAIZE</name>
<keyword evidence="12" id="KW-0325">Glycoprotein</keyword>